<accession>A0AAD9N5V3</accession>
<evidence type="ECO:0000256" key="12">
    <source>
        <dbReference type="SAM" id="Phobius"/>
    </source>
</evidence>
<dbReference type="GO" id="GO:0045202">
    <property type="term" value="C:synapse"/>
    <property type="evidence" value="ECO:0007669"/>
    <property type="project" value="TreeGrafter"/>
</dbReference>
<feature type="compositionally biased region" description="Acidic residues" evidence="11">
    <location>
        <begin position="547"/>
        <end position="556"/>
    </location>
</feature>
<evidence type="ECO:0000313" key="15">
    <source>
        <dbReference type="Proteomes" id="UP001208570"/>
    </source>
</evidence>
<evidence type="ECO:0000256" key="3">
    <source>
        <dbReference type="ARBA" id="ARBA00022692"/>
    </source>
</evidence>
<feature type="compositionally biased region" description="Low complexity" evidence="11">
    <location>
        <begin position="448"/>
        <end position="465"/>
    </location>
</feature>
<dbReference type="Gene3D" id="1.20.1070.10">
    <property type="entry name" value="Rhodopsin 7-helix transmembrane proteins"/>
    <property type="match status" value="2"/>
</dbReference>
<dbReference type="InterPro" id="IPR000276">
    <property type="entry name" value="GPCR_Rhodpsn"/>
</dbReference>
<protein>
    <recommendedName>
        <fullName evidence="13">G-protein coupled receptors family 1 profile domain-containing protein</fullName>
    </recommendedName>
</protein>
<evidence type="ECO:0000256" key="10">
    <source>
        <dbReference type="SAM" id="Coils"/>
    </source>
</evidence>
<dbReference type="PANTHER" id="PTHR24247:SF265">
    <property type="entry name" value="MUSCARINIC ACETYLCHOLINE RECEPTOR DM1"/>
    <property type="match status" value="1"/>
</dbReference>
<feature type="transmembrane region" description="Helical" evidence="12">
    <location>
        <begin position="646"/>
        <end position="664"/>
    </location>
</feature>
<evidence type="ECO:0000256" key="1">
    <source>
        <dbReference type="ARBA" id="ARBA00004651"/>
    </source>
</evidence>
<dbReference type="GO" id="GO:0016907">
    <property type="term" value="F:G protein-coupled acetylcholine receptor activity"/>
    <property type="evidence" value="ECO:0007669"/>
    <property type="project" value="InterPro"/>
</dbReference>
<evidence type="ECO:0000256" key="6">
    <source>
        <dbReference type="ARBA" id="ARBA00023136"/>
    </source>
</evidence>
<keyword evidence="8 9" id="KW-0807">Transducer</keyword>
<dbReference type="PRINTS" id="PR00243">
    <property type="entry name" value="MUSCARINICR"/>
</dbReference>
<gene>
    <name evidence="14" type="ORF">LSH36_210g07012</name>
</gene>
<feature type="coiled-coil region" evidence="10">
    <location>
        <begin position="623"/>
        <end position="653"/>
    </location>
</feature>
<keyword evidence="7 9" id="KW-0675">Receptor</keyword>
<dbReference type="Proteomes" id="UP001208570">
    <property type="component" value="Unassembled WGS sequence"/>
</dbReference>
<dbReference type="EMBL" id="JAODUP010000210">
    <property type="protein sequence ID" value="KAK2156563.1"/>
    <property type="molecule type" value="Genomic_DNA"/>
</dbReference>
<keyword evidence="2" id="KW-1003">Cell membrane</keyword>
<dbReference type="PROSITE" id="PS50262">
    <property type="entry name" value="G_PROTEIN_RECEP_F1_2"/>
    <property type="match status" value="1"/>
</dbReference>
<feature type="compositionally biased region" description="Polar residues" evidence="11">
    <location>
        <begin position="467"/>
        <end position="477"/>
    </location>
</feature>
<dbReference type="PROSITE" id="PS00237">
    <property type="entry name" value="G_PROTEIN_RECEP_F1_1"/>
    <property type="match status" value="1"/>
</dbReference>
<dbReference type="SUPFAM" id="SSF81321">
    <property type="entry name" value="Family A G protein-coupled receptor-like"/>
    <property type="match status" value="2"/>
</dbReference>
<dbReference type="InterPro" id="IPR000995">
    <property type="entry name" value="Musac_Ach_rcpt"/>
</dbReference>
<evidence type="ECO:0000256" key="11">
    <source>
        <dbReference type="SAM" id="MobiDB-lite"/>
    </source>
</evidence>
<keyword evidence="4 12" id="KW-1133">Transmembrane helix</keyword>
<feature type="domain" description="G-protein coupled receptors family 1 profile" evidence="13">
    <location>
        <begin position="109"/>
        <end position="673"/>
    </location>
</feature>
<reference evidence="14" key="1">
    <citation type="journal article" date="2023" name="Mol. Biol. Evol.">
        <title>Third-Generation Sequencing Reveals the Adaptive Role of the Epigenome in Three Deep-Sea Polychaetes.</title>
        <authorList>
            <person name="Perez M."/>
            <person name="Aroh O."/>
            <person name="Sun Y."/>
            <person name="Lan Y."/>
            <person name="Juniper S.K."/>
            <person name="Young C.R."/>
            <person name="Angers B."/>
            <person name="Qian P.Y."/>
        </authorList>
    </citation>
    <scope>NUCLEOTIDE SEQUENCE</scope>
    <source>
        <strain evidence="14">P08H-3</strain>
    </source>
</reference>
<dbReference type="AlphaFoldDB" id="A0AAD9N5V3"/>
<dbReference type="GO" id="GO:0030425">
    <property type="term" value="C:dendrite"/>
    <property type="evidence" value="ECO:0007669"/>
    <property type="project" value="TreeGrafter"/>
</dbReference>
<organism evidence="14 15">
    <name type="scientific">Paralvinella palmiformis</name>
    <dbReference type="NCBI Taxonomy" id="53620"/>
    <lineage>
        <taxon>Eukaryota</taxon>
        <taxon>Metazoa</taxon>
        <taxon>Spiralia</taxon>
        <taxon>Lophotrochozoa</taxon>
        <taxon>Annelida</taxon>
        <taxon>Polychaeta</taxon>
        <taxon>Sedentaria</taxon>
        <taxon>Canalipalpata</taxon>
        <taxon>Terebellida</taxon>
        <taxon>Terebelliformia</taxon>
        <taxon>Alvinellidae</taxon>
        <taxon>Paralvinella</taxon>
    </lineage>
</organism>
<feature type="transmembrane region" description="Helical" evidence="12">
    <location>
        <begin position="129"/>
        <end position="155"/>
    </location>
</feature>
<dbReference type="InterPro" id="IPR017452">
    <property type="entry name" value="GPCR_Rhodpsn_7TM"/>
</dbReference>
<evidence type="ECO:0000256" key="2">
    <source>
        <dbReference type="ARBA" id="ARBA00022475"/>
    </source>
</evidence>
<comment type="similarity">
    <text evidence="9">Belongs to the G-protein coupled receptor 1 family.</text>
</comment>
<feature type="transmembrane region" description="Helical" evidence="12">
    <location>
        <begin position="254"/>
        <end position="277"/>
    </location>
</feature>
<dbReference type="GO" id="GO:0007197">
    <property type="term" value="P:adenylate cyclase-inhibiting G protein-coupled acetylcholine receptor signaling pathway"/>
    <property type="evidence" value="ECO:0007669"/>
    <property type="project" value="TreeGrafter"/>
</dbReference>
<proteinExistence type="inferred from homology"/>
<keyword evidence="5 9" id="KW-0297">G-protein coupled receptor</keyword>
<feature type="transmembrane region" description="Helical" evidence="12">
    <location>
        <begin position="92"/>
        <end position="117"/>
    </location>
</feature>
<keyword evidence="10" id="KW-0175">Coiled coil</keyword>
<evidence type="ECO:0000256" key="9">
    <source>
        <dbReference type="RuleBase" id="RU000688"/>
    </source>
</evidence>
<evidence type="ECO:0000256" key="4">
    <source>
        <dbReference type="ARBA" id="ARBA00022989"/>
    </source>
</evidence>
<evidence type="ECO:0000259" key="13">
    <source>
        <dbReference type="PROSITE" id="PS50262"/>
    </source>
</evidence>
<dbReference type="GO" id="GO:0005886">
    <property type="term" value="C:plasma membrane"/>
    <property type="evidence" value="ECO:0007669"/>
    <property type="project" value="UniProtKB-SubCell"/>
</dbReference>
<evidence type="ECO:0000256" key="8">
    <source>
        <dbReference type="ARBA" id="ARBA00023224"/>
    </source>
</evidence>
<keyword evidence="3 9" id="KW-0812">Transmembrane</keyword>
<comment type="subcellular location">
    <subcellularLocation>
        <location evidence="1">Cell membrane</location>
        <topology evidence="1">Multi-pass membrane protein</topology>
    </subcellularLocation>
</comment>
<evidence type="ECO:0000256" key="5">
    <source>
        <dbReference type="ARBA" id="ARBA00023040"/>
    </source>
</evidence>
<keyword evidence="15" id="KW-1185">Reference proteome</keyword>
<dbReference type="PANTHER" id="PTHR24247">
    <property type="entry name" value="5-HYDROXYTRYPTAMINE RECEPTOR"/>
    <property type="match status" value="1"/>
</dbReference>
<dbReference type="Pfam" id="PF00001">
    <property type="entry name" value="7tm_1"/>
    <property type="match status" value="2"/>
</dbReference>
<keyword evidence="6 12" id="KW-0472">Membrane</keyword>
<comment type="caution">
    <text evidence="14">The sequence shown here is derived from an EMBL/GenBank/DDBJ whole genome shotgun (WGS) entry which is preliminary data.</text>
</comment>
<sequence>MASGISLDRVAALARLGADLWPPYGSRALVATDRNSSLGYAPAPSDPELTTGAGPALPWSLAADFNATGDFNGSLALAEDVDGGAPHTLLEVILISFVVFVLSAVTAGGNLMVIVSFKMDKQLQTVSNYFLLSLSVADFFIGLISMPLYTLYLVMDRWPLGPLICDAWLSMDYTMSNASVANLLVISFDRYLSVTKPLSYRARRTPRRAAVLISGAWIVSAALWTPWIVAWPYIEGERTVPAGRCEIQFLSTNQYITIITAVAAFYLPVVVMSVLYYRIYIETERRQKDLTRLQANRRTYGRQTRRQDSSDDDVYVNLRRTDSSPDAAVVDVDDDDDGSRAAGDVRSRRAGCWRRFTSVCRIDRDTDYLDDSSSSDPGSPHYVGCASSSSTSASVRGQLGSGSVRVRAAARDPHRIAGGKPQQNGKNHHHRQRDPDCVRPPLTIPLISVESTPSTPTVTPSTEVTGMSLSRHSNLSSVLGGARVGGSTSRTSELDRICEGDDPDGGGGRSGGRSSARSDPDMYTILIKLPDDGADPESKPSIRMISEEDETEDTDLGGDQSEGEHIPMECRSGGGGDRAPEGSPRTVRTGGDSLPAEFPSVGRRLTQSSDALRAAMQARIAMRLAQQAKVQRLKRKRQEKKQEKKAAKTLSAILLAFVITWTPYNIFTVINVFCVNCIHPTVYAIGRCTHRVGSASERSSSGDPWGPLVRGTGFLVASHGPGTINPVARLIRNPAVAELFRASSANCG</sequence>
<name>A0AAD9N5V3_9ANNE</name>
<evidence type="ECO:0000313" key="14">
    <source>
        <dbReference type="EMBL" id="KAK2156563.1"/>
    </source>
</evidence>
<dbReference type="GO" id="GO:0007187">
    <property type="term" value="P:G protein-coupled receptor signaling pathway, coupled to cyclic nucleotide second messenger"/>
    <property type="evidence" value="ECO:0007669"/>
    <property type="project" value="TreeGrafter"/>
</dbReference>
<feature type="region of interest" description="Disordered" evidence="11">
    <location>
        <begin position="367"/>
        <end position="599"/>
    </location>
</feature>
<feature type="transmembrane region" description="Helical" evidence="12">
    <location>
        <begin position="209"/>
        <end position="234"/>
    </location>
</feature>
<dbReference type="GO" id="GO:0004993">
    <property type="term" value="F:G protein-coupled serotonin receptor activity"/>
    <property type="evidence" value="ECO:0007669"/>
    <property type="project" value="TreeGrafter"/>
</dbReference>
<evidence type="ECO:0000256" key="7">
    <source>
        <dbReference type="ARBA" id="ARBA00023170"/>
    </source>
</evidence>
<dbReference type="PRINTS" id="PR00237">
    <property type="entry name" value="GPCRRHODOPSN"/>
</dbReference>
<feature type="transmembrane region" description="Helical" evidence="12">
    <location>
        <begin position="167"/>
        <end position="188"/>
    </location>
</feature>